<comment type="caution">
    <text evidence="6">The sequence shown here is derived from an EMBL/GenBank/DDBJ whole genome shotgun (WGS) entry which is preliminary data.</text>
</comment>
<dbReference type="Gene3D" id="1.10.150.130">
    <property type="match status" value="1"/>
</dbReference>
<dbReference type="InterPro" id="IPR046668">
    <property type="entry name" value="DUF6538"/>
</dbReference>
<dbReference type="InterPro" id="IPR010998">
    <property type="entry name" value="Integrase_recombinase_N"/>
</dbReference>
<evidence type="ECO:0000313" key="7">
    <source>
        <dbReference type="Proteomes" id="UP000015347"/>
    </source>
</evidence>
<evidence type="ECO:0000256" key="3">
    <source>
        <dbReference type="ARBA" id="ARBA00023172"/>
    </source>
</evidence>
<dbReference type="HOGENOM" id="CLU_530900_0_0_5"/>
<protein>
    <recommendedName>
        <fullName evidence="5">Core-binding (CB) domain-containing protein</fullName>
    </recommendedName>
</protein>
<proteinExistence type="predicted"/>
<dbReference type="InterPro" id="IPR011010">
    <property type="entry name" value="DNA_brk_join_enz"/>
</dbReference>
<sequence length="513" mass="58375">MLYNFPLPAIHFVFFGSEDSVGRVEKARYVTRTKDGLYRYNRRVPDDCQTALRKRLWNLSLGRDYDQAVMRAADLRREHDATISRLRNPETSECEIVSQATGRTSARIAELEHHGAPEAIEGEEGTVEDILGAMWQRIPTVLRSARGEPKEYAQLSITQALAFGDDSRAEGGAVMRLPPPSDPVARMQYDAYKAMLAQRLEELAPLPDQGAPEMRVSALMERYIKVQALRPNTARSYRQMVRRLIDNCGGDHALPHYDRDRLRLHRDKLDADPGVSVQTVEKHFAPLKALWRWAADEYDELADLQFPRVRLSKRVTTVEDSRWQAFNDVEMKCVWQALCEAWGPKSTSRIKPERRRAFLMAVRVMLYTGLRPAEVFRLTAADVENGILTILRTKTTARKLPISTNISDLPEFLANGGFERDSQSKTIAVTMSDNFTKVIRHAGLTNDRHVLYSLKDTLVDRLQRQDGMTDDVIRGIIGHVVGQGKLRHYKTPFGETAHGRATMKQALDAITYW</sequence>
<evidence type="ECO:0000256" key="2">
    <source>
        <dbReference type="ARBA" id="ARBA00023125"/>
    </source>
</evidence>
<dbReference type="EMBL" id="APVH01000027">
    <property type="protein sequence ID" value="EPX82125.1"/>
    <property type="molecule type" value="Genomic_DNA"/>
</dbReference>
<dbReference type="InterPro" id="IPR013762">
    <property type="entry name" value="Integrase-like_cat_sf"/>
</dbReference>
<evidence type="ECO:0000256" key="1">
    <source>
        <dbReference type="ARBA" id="ARBA00022908"/>
    </source>
</evidence>
<dbReference type="GO" id="GO:0003677">
    <property type="term" value="F:DNA binding"/>
    <property type="evidence" value="ECO:0007669"/>
    <property type="project" value="UniProtKB-UniRule"/>
</dbReference>
<dbReference type="eggNOG" id="COG0582">
    <property type="taxonomic scope" value="Bacteria"/>
</dbReference>
<reference evidence="7" key="1">
    <citation type="journal article" date="2014" name="Stand. Genomic Sci.">
        <title>Genome sequence of the exopolysaccharide-producing Salipiger mucosus type strain (DSM 16094(T)), a moderately halophilic member of the Roseobacter clade.</title>
        <authorList>
            <person name="Riedel T."/>
            <person name="Spring S."/>
            <person name="Fiebig A."/>
            <person name="Petersen J."/>
            <person name="Kyrpides N.C."/>
            <person name="Goker M."/>
            <person name="Klenk H.P."/>
        </authorList>
    </citation>
    <scope>NUCLEOTIDE SEQUENCE [LARGE SCALE GENOMIC DNA]</scope>
    <source>
        <strain evidence="7">DSM 16094</strain>
    </source>
</reference>
<accession>S9RVV4</accession>
<keyword evidence="1" id="KW-0229">DNA integration</keyword>
<evidence type="ECO:0000259" key="5">
    <source>
        <dbReference type="PROSITE" id="PS51900"/>
    </source>
</evidence>
<dbReference type="SUPFAM" id="SSF56349">
    <property type="entry name" value="DNA breaking-rejoining enzymes"/>
    <property type="match status" value="1"/>
</dbReference>
<dbReference type="Pfam" id="PF20172">
    <property type="entry name" value="DUF6538"/>
    <property type="match status" value="1"/>
</dbReference>
<dbReference type="Gene3D" id="1.10.443.10">
    <property type="entry name" value="Intergrase catalytic core"/>
    <property type="match status" value="1"/>
</dbReference>
<evidence type="ECO:0000313" key="6">
    <source>
        <dbReference type="EMBL" id="EPX82125.1"/>
    </source>
</evidence>
<dbReference type="GO" id="GO:0006310">
    <property type="term" value="P:DNA recombination"/>
    <property type="evidence" value="ECO:0007669"/>
    <property type="project" value="UniProtKB-KW"/>
</dbReference>
<keyword evidence="3" id="KW-0233">DNA recombination</keyword>
<feature type="domain" description="Core-binding (CB)" evidence="5">
    <location>
        <begin position="214"/>
        <end position="295"/>
    </location>
</feature>
<gene>
    <name evidence="6" type="ORF">Salmuc_02494</name>
</gene>
<dbReference type="InterPro" id="IPR044068">
    <property type="entry name" value="CB"/>
</dbReference>
<keyword evidence="2 4" id="KW-0238">DNA-binding</keyword>
<dbReference type="Proteomes" id="UP000015347">
    <property type="component" value="Unassembled WGS sequence"/>
</dbReference>
<name>S9RVV4_9RHOB</name>
<evidence type="ECO:0000256" key="4">
    <source>
        <dbReference type="PROSITE-ProRule" id="PRU01248"/>
    </source>
</evidence>
<organism evidence="6 7">
    <name type="scientific">Salipiger mucosus DSM 16094</name>
    <dbReference type="NCBI Taxonomy" id="1123237"/>
    <lineage>
        <taxon>Bacteria</taxon>
        <taxon>Pseudomonadati</taxon>
        <taxon>Pseudomonadota</taxon>
        <taxon>Alphaproteobacteria</taxon>
        <taxon>Rhodobacterales</taxon>
        <taxon>Roseobacteraceae</taxon>
        <taxon>Salipiger</taxon>
    </lineage>
</organism>
<keyword evidence="7" id="KW-1185">Reference proteome</keyword>
<dbReference type="GO" id="GO:0015074">
    <property type="term" value="P:DNA integration"/>
    <property type="evidence" value="ECO:0007669"/>
    <property type="project" value="UniProtKB-KW"/>
</dbReference>
<dbReference type="PROSITE" id="PS51900">
    <property type="entry name" value="CB"/>
    <property type="match status" value="1"/>
</dbReference>
<dbReference type="AlphaFoldDB" id="S9RVV4"/>